<evidence type="ECO:0000313" key="1">
    <source>
        <dbReference type="EMBL" id="KAK2707698.1"/>
    </source>
</evidence>
<accession>A0AA88KUP0</accession>
<reference evidence="1" key="1">
    <citation type="submission" date="2023-07" db="EMBL/GenBank/DDBJ databases">
        <title>Chromosome-level genome assembly of Artemia franciscana.</title>
        <authorList>
            <person name="Jo E."/>
        </authorList>
    </citation>
    <scope>NUCLEOTIDE SEQUENCE</scope>
    <source>
        <tissue evidence="1">Whole body</tissue>
    </source>
</reference>
<keyword evidence="2" id="KW-1185">Reference proteome</keyword>
<protein>
    <submittedName>
        <fullName evidence="1">Uncharacterized protein</fullName>
    </submittedName>
</protein>
<proteinExistence type="predicted"/>
<dbReference type="EMBL" id="JAVRJZ010000019">
    <property type="protein sequence ID" value="KAK2707698.1"/>
    <property type="molecule type" value="Genomic_DNA"/>
</dbReference>
<sequence length="110" mass="12194">MDLSAQYINLPIVHPPAPNALPSIGVYLPKEIPMPYPVKQSQTVPLSAANRSKLMKIKSKGRKASKPVDHDPYGDYRLPHYITYPSKYEPNYIPTYVPSVPGVSGTKPGY</sequence>
<dbReference type="AlphaFoldDB" id="A0AA88KUP0"/>
<organism evidence="1 2">
    <name type="scientific">Artemia franciscana</name>
    <name type="common">Brine shrimp</name>
    <name type="synonym">Artemia sanfranciscana</name>
    <dbReference type="NCBI Taxonomy" id="6661"/>
    <lineage>
        <taxon>Eukaryota</taxon>
        <taxon>Metazoa</taxon>
        <taxon>Ecdysozoa</taxon>
        <taxon>Arthropoda</taxon>
        <taxon>Crustacea</taxon>
        <taxon>Branchiopoda</taxon>
        <taxon>Anostraca</taxon>
        <taxon>Artemiidae</taxon>
        <taxon>Artemia</taxon>
    </lineage>
</organism>
<dbReference type="Proteomes" id="UP001187531">
    <property type="component" value="Unassembled WGS sequence"/>
</dbReference>
<name>A0AA88KUP0_ARTSF</name>
<comment type="caution">
    <text evidence="1">The sequence shown here is derived from an EMBL/GenBank/DDBJ whole genome shotgun (WGS) entry which is preliminary data.</text>
</comment>
<gene>
    <name evidence="1" type="ORF">QYM36_015406</name>
</gene>
<evidence type="ECO:0000313" key="2">
    <source>
        <dbReference type="Proteomes" id="UP001187531"/>
    </source>
</evidence>